<evidence type="ECO:0000256" key="1">
    <source>
        <dbReference type="ARBA" id="ARBA00022490"/>
    </source>
</evidence>
<dbReference type="Pfam" id="PF02634">
    <property type="entry name" value="FdhD-NarQ"/>
    <property type="match status" value="1"/>
</dbReference>
<dbReference type="Gene3D" id="3.10.20.10">
    <property type="match status" value="1"/>
</dbReference>
<dbReference type="AlphaFoldDB" id="A0A418QA61"/>
<dbReference type="GO" id="GO:0005737">
    <property type="term" value="C:cytoplasm"/>
    <property type="evidence" value="ECO:0007669"/>
    <property type="project" value="UniProtKB-SubCell"/>
</dbReference>
<dbReference type="PANTHER" id="PTHR30592:SF1">
    <property type="entry name" value="SULFUR CARRIER PROTEIN FDHD"/>
    <property type="match status" value="1"/>
</dbReference>
<evidence type="ECO:0000256" key="3">
    <source>
        <dbReference type="HAMAP-Rule" id="MF_00187"/>
    </source>
</evidence>
<dbReference type="STRING" id="1451189.CFAL_10025"/>
<dbReference type="NCBIfam" id="NF001943">
    <property type="entry name" value="PRK00724.1-2"/>
    <property type="match status" value="1"/>
</dbReference>
<accession>A0A418QA61</accession>
<comment type="function">
    <text evidence="3">Required for formate dehydrogenase (FDH) activity. Acts as a sulfur carrier protein that transfers sulfur from IscS to the molybdenum cofactor prior to its insertion into FDH.</text>
</comment>
<dbReference type="GO" id="GO:0016783">
    <property type="term" value="F:sulfurtransferase activity"/>
    <property type="evidence" value="ECO:0007669"/>
    <property type="project" value="InterPro"/>
</dbReference>
<comment type="caution">
    <text evidence="4">The sequence shown here is derived from an EMBL/GenBank/DDBJ whole genome shotgun (WGS) entry which is preliminary data.</text>
</comment>
<sequence>MGNRLTANSRVTKVRLEPAAEGSVQGSAQNPVQVSVDTRADSLAVEEPLQIRVDGEDFTTTMRTPGNDFELVHGLLHAEDVIHDRDDVVTMRYCAGAVGPGGQNTYNTIDVELRRSRPSDPAGIPLPLLNQPVFDQAVFDQPTQGNSAALPTRNVITTSACGICGTTSIEDLVKRRRYPIRPVRPEAEFVVSLPEKIRSSQKAFRRTGGIHAAGAVSGDGDVLLVREDVGRHNAADKVIGALFMNDQLPAEGLYLVMTSRASFELVQKAVLAGFSGLVAVSAATSLAVDLAKETGLFLTGFTRDNRFNLYSGSLA</sequence>
<organism evidence="4 5">
    <name type="scientific">Corynebacterium falsenii</name>
    <dbReference type="NCBI Taxonomy" id="108486"/>
    <lineage>
        <taxon>Bacteria</taxon>
        <taxon>Bacillati</taxon>
        <taxon>Actinomycetota</taxon>
        <taxon>Actinomycetes</taxon>
        <taxon>Mycobacteriales</taxon>
        <taxon>Corynebacteriaceae</taxon>
        <taxon>Corynebacterium</taxon>
    </lineage>
</organism>
<keyword evidence="5" id="KW-1185">Reference proteome</keyword>
<dbReference type="InterPro" id="IPR016193">
    <property type="entry name" value="Cytidine_deaminase-like"/>
</dbReference>
<dbReference type="PIRSF" id="PIRSF015626">
    <property type="entry name" value="FdhD"/>
    <property type="match status" value="1"/>
</dbReference>
<keyword evidence="2 3" id="KW-0501">Molybdenum cofactor biosynthesis</keyword>
<gene>
    <name evidence="3 4" type="primary">fdhD</name>
    <name evidence="4" type="ORF">D3M95_01360</name>
</gene>
<feature type="active site" description="Cysteine persulfide intermediate" evidence="3">
    <location>
        <position position="161"/>
    </location>
</feature>
<protein>
    <recommendedName>
        <fullName evidence="3">Sulfur carrier protein FdhD</fullName>
    </recommendedName>
</protein>
<comment type="similarity">
    <text evidence="3">Belongs to the FdhD family.</text>
</comment>
<dbReference type="HAMAP" id="MF_00187">
    <property type="entry name" value="FdhD"/>
    <property type="match status" value="1"/>
</dbReference>
<feature type="binding site" evidence="3">
    <location>
        <begin position="301"/>
        <end position="306"/>
    </location>
    <ligand>
        <name>Mo-bis(molybdopterin guanine dinucleotide)</name>
        <dbReference type="ChEBI" id="CHEBI:60539"/>
    </ligand>
</feature>
<reference evidence="4 5" key="1">
    <citation type="submission" date="2018-09" db="EMBL/GenBank/DDBJ databases">
        <title>Optimization and identification of Corynebacterium falsenii FN1-14 from fish paste.</title>
        <authorList>
            <person name="Daroonpunt R."/>
            <person name="Tanasupawat S."/>
        </authorList>
    </citation>
    <scope>NUCLEOTIDE SEQUENCE [LARGE SCALE GENOMIC DNA]</scope>
    <source>
        <strain evidence="4 5">FN1-14</strain>
    </source>
</reference>
<comment type="subcellular location">
    <subcellularLocation>
        <location evidence="3">Cytoplasm</location>
    </subcellularLocation>
</comment>
<name>A0A418QA61_9CORY</name>
<dbReference type="PANTHER" id="PTHR30592">
    <property type="entry name" value="FORMATE DEHYDROGENASE"/>
    <property type="match status" value="1"/>
</dbReference>
<evidence type="ECO:0000313" key="5">
    <source>
        <dbReference type="Proteomes" id="UP000285278"/>
    </source>
</evidence>
<dbReference type="InterPro" id="IPR003786">
    <property type="entry name" value="FdhD"/>
</dbReference>
<dbReference type="EMBL" id="QXJK01000001">
    <property type="protein sequence ID" value="RIX36878.1"/>
    <property type="molecule type" value="Genomic_DNA"/>
</dbReference>
<dbReference type="OrthoDB" id="3197277at2"/>
<dbReference type="GO" id="GO:0097163">
    <property type="term" value="F:sulfur carrier activity"/>
    <property type="evidence" value="ECO:0007669"/>
    <property type="project" value="UniProtKB-UniRule"/>
</dbReference>
<dbReference type="SUPFAM" id="SSF53927">
    <property type="entry name" value="Cytidine deaminase-like"/>
    <property type="match status" value="1"/>
</dbReference>
<dbReference type="Gene3D" id="3.40.140.10">
    <property type="entry name" value="Cytidine Deaminase, domain 2"/>
    <property type="match status" value="1"/>
</dbReference>
<proteinExistence type="inferred from homology"/>
<evidence type="ECO:0000256" key="2">
    <source>
        <dbReference type="ARBA" id="ARBA00023150"/>
    </source>
</evidence>
<dbReference type="RefSeq" id="WP_119664173.1">
    <property type="nucleotide sequence ID" value="NZ_QXJK01000001.1"/>
</dbReference>
<dbReference type="Proteomes" id="UP000285278">
    <property type="component" value="Unassembled WGS sequence"/>
</dbReference>
<keyword evidence="4" id="KW-0808">Transferase</keyword>
<evidence type="ECO:0000313" key="4">
    <source>
        <dbReference type="EMBL" id="RIX36878.1"/>
    </source>
</evidence>
<dbReference type="GO" id="GO:0006777">
    <property type="term" value="P:Mo-molybdopterin cofactor biosynthetic process"/>
    <property type="evidence" value="ECO:0007669"/>
    <property type="project" value="UniProtKB-UniRule"/>
</dbReference>
<keyword evidence="1 3" id="KW-0963">Cytoplasm</keyword>